<dbReference type="SUPFAM" id="SSF50044">
    <property type="entry name" value="SH3-domain"/>
    <property type="match status" value="1"/>
</dbReference>
<reference evidence="7 8" key="1">
    <citation type="submission" date="2018-04" db="EMBL/GenBank/DDBJ databases">
        <title>The genome of golden apple snail Pomacea canaliculata provides insight into stress tolerance and invasive adaptation.</title>
        <authorList>
            <person name="Liu C."/>
            <person name="Liu B."/>
            <person name="Ren Y."/>
            <person name="Zhang Y."/>
            <person name="Wang H."/>
            <person name="Li S."/>
            <person name="Jiang F."/>
            <person name="Yin L."/>
            <person name="Zhang G."/>
            <person name="Qian W."/>
            <person name="Fan W."/>
        </authorList>
    </citation>
    <scope>NUCLEOTIDE SEQUENCE [LARGE SCALE GENOMIC DNA]</scope>
    <source>
        <strain evidence="7">SZHN2017</strain>
        <tissue evidence="7">Muscle</tissue>
    </source>
</reference>
<dbReference type="Pfam" id="PF14604">
    <property type="entry name" value="SH3_9"/>
    <property type="match status" value="1"/>
</dbReference>
<comment type="caution">
    <text evidence="7">The sequence shown here is derived from an EMBL/GenBank/DDBJ whole genome shotgun (WGS) entry which is preliminary data.</text>
</comment>
<dbReference type="InterPro" id="IPR001452">
    <property type="entry name" value="SH3_domain"/>
</dbReference>
<keyword evidence="3" id="KW-0963">Cytoplasm</keyword>
<evidence type="ECO:0000313" key="8">
    <source>
        <dbReference type="Proteomes" id="UP000245119"/>
    </source>
</evidence>
<dbReference type="Pfam" id="PF00300">
    <property type="entry name" value="His_Phos_1"/>
    <property type="match status" value="1"/>
</dbReference>
<keyword evidence="8" id="KW-1185">Reference proteome</keyword>
<keyword evidence="2 4" id="KW-0728">SH3 domain</keyword>
<dbReference type="InterPro" id="IPR036028">
    <property type="entry name" value="SH3-like_dom_sf"/>
</dbReference>
<name>A0A2T7PH88_POMCA</name>
<evidence type="ECO:0000259" key="5">
    <source>
        <dbReference type="PROSITE" id="PS50002"/>
    </source>
</evidence>
<dbReference type="PROSITE" id="PS50030">
    <property type="entry name" value="UBA"/>
    <property type="match status" value="1"/>
</dbReference>
<dbReference type="Proteomes" id="UP000245119">
    <property type="component" value="Linkage Group LG4"/>
</dbReference>
<gene>
    <name evidence="7" type="ORF">C0Q70_08228</name>
</gene>
<dbReference type="InterPro" id="IPR051710">
    <property type="entry name" value="Phosphatase_SH3-domain"/>
</dbReference>
<dbReference type="STRING" id="400727.A0A2T7PH88"/>
<sequence length="650" mass="73168">MAAAAPPRLHSQNDTIKRQSARSALEILLQMGFPKQRCVKALAATGDRGVQLALDWLLSHVNDPTLDQDIPREYILYLCPVGKLQEGLATFWEKSLATFGWNSAHNFFPHMTLCSFFKVEDKKLSALEHCLAALKDDLQKAPGKLQLDLFSQKGFIGLMVAGLYDNFLEGIVSKFAGLVKAEGIVNNGPKKQLHITLAHQHASEHHPRLEKLAHEIDLNADVRWDLRLYSRDPRLATSEVRKVVKAYSPDQDDELELIEGDYLFLTPGQNSPDGWYTGTSWLTGGTGVFPYIFTQRTSETWLWALHRSLPVSEEAVATNGVASGGDGDYDNIWQSDELYAKVYRKKKSQDNTGSPIIASAPPLKQMEVIEKKPLSILVMRHGERCDFTFARGWCEKCFDSKGNYTRYNLNLPRRMVPRKSFKEFEQDAPLTEIGRCEARLTGEALRDSGVTISYVYASPALRCVQTAQEVLRGAGYTCQLCIEPTVFEWCGWYKAGLPPWMPPEQLAAAGFSVNTSYVPFIAARNLNLAENVEEYYNRCTSFSRHVARKHESEVKKEIKFILYFAFYSTPPGGGVLIVGHAGSLDACLRQLCGKNARTNNEFREILNQFPYCCLAVALQDPNSKRWALTEPPVSPLTHTQNKLFNWKILQ</sequence>
<evidence type="ECO:0000256" key="1">
    <source>
        <dbReference type="ARBA" id="ARBA00004496"/>
    </source>
</evidence>
<dbReference type="SUPFAM" id="SSF46934">
    <property type="entry name" value="UBA-like"/>
    <property type="match status" value="1"/>
</dbReference>
<dbReference type="PANTHER" id="PTHR16469:SF27">
    <property type="entry name" value="UBIQUITIN-ASSOCIATED AND SH3 DOMAIN-CONTAINING BA-RELATED"/>
    <property type="match status" value="1"/>
</dbReference>
<proteinExistence type="predicted"/>
<dbReference type="Gene3D" id="2.30.30.40">
    <property type="entry name" value="SH3 Domains"/>
    <property type="match status" value="1"/>
</dbReference>
<dbReference type="GO" id="GO:0005737">
    <property type="term" value="C:cytoplasm"/>
    <property type="evidence" value="ECO:0007669"/>
    <property type="project" value="UniProtKB-SubCell"/>
</dbReference>
<evidence type="ECO:0000259" key="6">
    <source>
        <dbReference type="PROSITE" id="PS50030"/>
    </source>
</evidence>
<dbReference type="Gene3D" id="3.40.50.1240">
    <property type="entry name" value="Phosphoglycerate mutase-like"/>
    <property type="match status" value="1"/>
</dbReference>
<dbReference type="Pfam" id="PF22562">
    <property type="entry name" value="UBA_7"/>
    <property type="match status" value="1"/>
</dbReference>
<dbReference type="SUPFAM" id="SSF53254">
    <property type="entry name" value="Phosphoglycerate mutase-like"/>
    <property type="match status" value="1"/>
</dbReference>
<dbReference type="InterPro" id="IPR029033">
    <property type="entry name" value="His_PPase_superfam"/>
</dbReference>
<evidence type="ECO:0008006" key="9">
    <source>
        <dbReference type="Google" id="ProtNLM"/>
    </source>
</evidence>
<dbReference type="Gene3D" id="1.10.8.10">
    <property type="entry name" value="DNA helicase RuvA subunit, C-terminal domain"/>
    <property type="match status" value="1"/>
</dbReference>
<dbReference type="CDD" id="cd07067">
    <property type="entry name" value="HP_PGM_like"/>
    <property type="match status" value="1"/>
</dbReference>
<dbReference type="CDD" id="cd14301">
    <property type="entry name" value="UBA_UBS3B"/>
    <property type="match status" value="1"/>
</dbReference>
<evidence type="ECO:0000256" key="2">
    <source>
        <dbReference type="ARBA" id="ARBA00022443"/>
    </source>
</evidence>
<dbReference type="InterPro" id="IPR015940">
    <property type="entry name" value="UBA"/>
</dbReference>
<protein>
    <recommendedName>
        <fullName evidence="9">SH3 domain-containing protein</fullName>
    </recommendedName>
</protein>
<dbReference type="SMART" id="SM00165">
    <property type="entry name" value="UBA"/>
    <property type="match status" value="1"/>
</dbReference>
<dbReference type="AlphaFoldDB" id="A0A2T7PH88"/>
<comment type="subcellular location">
    <subcellularLocation>
        <location evidence="1">Cytoplasm</location>
    </subcellularLocation>
</comment>
<dbReference type="InterPro" id="IPR013078">
    <property type="entry name" value="His_Pase_superF_clade-1"/>
</dbReference>
<evidence type="ECO:0000256" key="4">
    <source>
        <dbReference type="PROSITE-ProRule" id="PRU00192"/>
    </source>
</evidence>
<evidence type="ECO:0000256" key="3">
    <source>
        <dbReference type="ARBA" id="ARBA00022490"/>
    </source>
</evidence>
<feature type="domain" description="UBA" evidence="6">
    <location>
        <begin position="18"/>
        <end position="60"/>
    </location>
</feature>
<dbReference type="OrthoDB" id="414418at2759"/>
<dbReference type="InterPro" id="IPR009060">
    <property type="entry name" value="UBA-like_sf"/>
</dbReference>
<dbReference type="FunFam" id="1.10.8.10:FF:000053">
    <property type="entry name" value="Ubiquitin-associated and SH3 domain-containing, A"/>
    <property type="match status" value="1"/>
</dbReference>
<dbReference type="PROSITE" id="PS50002">
    <property type="entry name" value="SH3"/>
    <property type="match status" value="1"/>
</dbReference>
<dbReference type="PANTHER" id="PTHR16469">
    <property type="entry name" value="UBIQUITIN-ASSOCIATED AND SH3 DOMAIN-CONTAINING BA-RELATED"/>
    <property type="match status" value="1"/>
</dbReference>
<organism evidence="7 8">
    <name type="scientific">Pomacea canaliculata</name>
    <name type="common">Golden apple snail</name>
    <dbReference type="NCBI Taxonomy" id="400727"/>
    <lineage>
        <taxon>Eukaryota</taxon>
        <taxon>Metazoa</taxon>
        <taxon>Spiralia</taxon>
        <taxon>Lophotrochozoa</taxon>
        <taxon>Mollusca</taxon>
        <taxon>Gastropoda</taxon>
        <taxon>Caenogastropoda</taxon>
        <taxon>Architaenioglossa</taxon>
        <taxon>Ampullarioidea</taxon>
        <taxon>Ampullariidae</taxon>
        <taxon>Pomacea</taxon>
    </lineage>
</organism>
<feature type="domain" description="SH3" evidence="5">
    <location>
        <begin position="236"/>
        <end position="299"/>
    </location>
</feature>
<dbReference type="EMBL" id="PZQS01000004">
    <property type="protein sequence ID" value="PVD32782.1"/>
    <property type="molecule type" value="Genomic_DNA"/>
</dbReference>
<accession>A0A2T7PH88</accession>
<evidence type="ECO:0000313" key="7">
    <source>
        <dbReference type="EMBL" id="PVD32782.1"/>
    </source>
</evidence>